<sequence>MATTLSWCFTLALFMVILMASPSSSLANTANMNVIDKCWRGNPF</sequence>
<name>A0A7J8XRJ8_GOSAI</name>
<feature type="signal peptide" evidence="1">
    <location>
        <begin position="1"/>
        <end position="27"/>
    </location>
</feature>
<dbReference type="AlphaFoldDB" id="A0A7J8XRJ8"/>
<evidence type="ECO:0000256" key="1">
    <source>
        <dbReference type="SAM" id="SignalP"/>
    </source>
</evidence>
<keyword evidence="1" id="KW-0732">Signal</keyword>
<organism evidence="2 3">
    <name type="scientific">Gossypium aridum</name>
    <name type="common">American cotton</name>
    <name type="synonym">Erioxylum aridum</name>
    <dbReference type="NCBI Taxonomy" id="34290"/>
    <lineage>
        <taxon>Eukaryota</taxon>
        <taxon>Viridiplantae</taxon>
        <taxon>Streptophyta</taxon>
        <taxon>Embryophyta</taxon>
        <taxon>Tracheophyta</taxon>
        <taxon>Spermatophyta</taxon>
        <taxon>Magnoliopsida</taxon>
        <taxon>eudicotyledons</taxon>
        <taxon>Gunneridae</taxon>
        <taxon>Pentapetalae</taxon>
        <taxon>rosids</taxon>
        <taxon>malvids</taxon>
        <taxon>Malvales</taxon>
        <taxon>Malvaceae</taxon>
        <taxon>Malvoideae</taxon>
        <taxon>Gossypium</taxon>
    </lineage>
</organism>
<dbReference type="EMBL" id="JABFAA010000008">
    <property type="protein sequence ID" value="MBA0689918.1"/>
    <property type="molecule type" value="Genomic_DNA"/>
</dbReference>
<feature type="chain" id="PRO_5029807123" evidence="1">
    <location>
        <begin position="28"/>
        <end position="44"/>
    </location>
</feature>
<evidence type="ECO:0000313" key="2">
    <source>
        <dbReference type="EMBL" id="MBA0689918.1"/>
    </source>
</evidence>
<evidence type="ECO:0000313" key="3">
    <source>
        <dbReference type="Proteomes" id="UP000593577"/>
    </source>
</evidence>
<protein>
    <submittedName>
        <fullName evidence="2">Uncharacterized protein</fullName>
    </submittedName>
</protein>
<proteinExistence type="predicted"/>
<accession>A0A7J8XRJ8</accession>
<reference evidence="2 3" key="1">
    <citation type="journal article" date="2019" name="Genome Biol. Evol.">
        <title>Insights into the evolution of the New World diploid cottons (Gossypium, subgenus Houzingenia) based on genome sequencing.</title>
        <authorList>
            <person name="Grover C.E."/>
            <person name="Arick M.A. 2nd"/>
            <person name="Thrash A."/>
            <person name="Conover J.L."/>
            <person name="Sanders W.S."/>
            <person name="Peterson D.G."/>
            <person name="Frelichowski J.E."/>
            <person name="Scheffler J.A."/>
            <person name="Scheffler B.E."/>
            <person name="Wendel J.F."/>
        </authorList>
    </citation>
    <scope>NUCLEOTIDE SEQUENCE [LARGE SCALE GENOMIC DNA]</scope>
    <source>
        <strain evidence="2">185</strain>
        <tissue evidence="2">Leaf</tissue>
    </source>
</reference>
<comment type="caution">
    <text evidence="2">The sequence shown here is derived from an EMBL/GenBank/DDBJ whole genome shotgun (WGS) entry which is preliminary data.</text>
</comment>
<gene>
    <name evidence="2" type="ORF">Goari_007621</name>
</gene>
<dbReference type="Proteomes" id="UP000593577">
    <property type="component" value="Unassembled WGS sequence"/>
</dbReference>
<keyword evidence="3" id="KW-1185">Reference proteome</keyword>